<dbReference type="AlphaFoldDB" id="A0A4C1WJB6"/>
<dbReference type="EMBL" id="BGZK01000560">
    <property type="protein sequence ID" value="GBP50205.1"/>
    <property type="molecule type" value="Genomic_DNA"/>
</dbReference>
<evidence type="ECO:0000256" key="1">
    <source>
        <dbReference type="SAM" id="MobiDB-lite"/>
    </source>
</evidence>
<proteinExistence type="predicted"/>
<evidence type="ECO:0000313" key="2">
    <source>
        <dbReference type="EMBL" id="GBP50205.1"/>
    </source>
</evidence>
<accession>A0A4C1WJB6</accession>
<dbReference type="Proteomes" id="UP000299102">
    <property type="component" value="Unassembled WGS sequence"/>
</dbReference>
<feature type="compositionally biased region" description="Basic and acidic residues" evidence="1">
    <location>
        <begin position="158"/>
        <end position="167"/>
    </location>
</feature>
<organism evidence="2 3">
    <name type="scientific">Eumeta variegata</name>
    <name type="common">Bagworm moth</name>
    <name type="synonym">Eumeta japonica</name>
    <dbReference type="NCBI Taxonomy" id="151549"/>
    <lineage>
        <taxon>Eukaryota</taxon>
        <taxon>Metazoa</taxon>
        <taxon>Ecdysozoa</taxon>
        <taxon>Arthropoda</taxon>
        <taxon>Hexapoda</taxon>
        <taxon>Insecta</taxon>
        <taxon>Pterygota</taxon>
        <taxon>Neoptera</taxon>
        <taxon>Endopterygota</taxon>
        <taxon>Lepidoptera</taxon>
        <taxon>Glossata</taxon>
        <taxon>Ditrysia</taxon>
        <taxon>Tineoidea</taxon>
        <taxon>Psychidae</taxon>
        <taxon>Oiketicinae</taxon>
        <taxon>Eumeta</taxon>
    </lineage>
</organism>
<feature type="region of interest" description="Disordered" evidence="1">
    <location>
        <begin position="149"/>
        <end position="174"/>
    </location>
</feature>
<evidence type="ECO:0000313" key="3">
    <source>
        <dbReference type="Proteomes" id="UP000299102"/>
    </source>
</evidence>
<sequence>MWDDLRRKGLRRVVTSMWTGRIDNVAHRKKGPNSTFNTSVDMCLTLKQFRTDACDTIEYVNITNADISVFFKRRRPSSEEGDEASLVIMIVRIDRRGFLKVDKILSQSVCFGRSEYGRQSITTPYLTAERRCAYIVRLRRQRRHAAIQLSPLRRPHNRREPQRRSDGARAPTGRLRGVYRPRRGALMVFVLSYMRAHVAVVRMLAGMSQILKESHPSATMMCINGDDDGGVIGRNGSWLKAFGPDRGRIDESVLTRAGSKPPAPCLGEHVDAVALESGYSADRVGRRRLPTSSAGLSGHALGRASPTNGSIEIVGAARLTGDSELG</sequence>
<name>A0A4C1WJB6_EUMVA</name>
<keyword evidence="3" id="KW-1185">Reference proteome</keyword>
<comment type="caution">
    <text evidence="2">The sequence shown here is derived from an EMBL/GenBank/DDBJ whole genome shotgun (WGS) entry which is preliminary data.</text>
</comment>
<gene>
    <name evidence="2" type="ORF">EVAR_97207_1</name>
</gene>
<protein>
    <submittedName>
        <fullName evidence="2">Uncharacterized protein</fullName>
    </submittedName>
</protein>
<reference evidence="2 3" key="1">
    <citation type="journal article" date="2019" name="Commun. Biol.">
        <title>The bagworm genome reveals a unique fibroin gene that provides high tensile strength.</title>
        <authorList>
            <person name="Kono N."/>
            <person name="Nakamura H."/>
            <person name="Ohtoshi R."/>
            <person name="Tomita M."/>
            <person name="Numata K."/>
            <person name="Arakawa K."/>
        </authorList>
    </citation>
    <scope>NUCLEOTIDE SEQUENCE [LARGE SCALE GENOMIC DNA]</scope>
</reference>